<dbReference type="OMA" id="VASDWHD"/>
<comment type="caution">
    <text evidence="2">The sequence shown here is derived from an EMBL/GenBank/DDBJ whole genome shotgun (WGS) entry which is preliminary data.</text>
</comment>
<dbReference type="PANTHER" id="PTHR30619:SF1">
    <property type="entry name" value="RECOMBINATION PROTEIN 2"/>
    <property type="match status" value="1"/>
</dbReference>
<dbReference type="Gene3D" id="3.60.15.10">
    <property type="entry name" value="Ribonuclease Z/Hydroxyacylglutathione hydrolase-like"/>
    <property type="match status" value="1"/>
</dbReference>
<gene>
    <name evidence="2" type="ORF">CL6EHI_086190</name>
</gene>
<dbReference type="EMBL" id="BDEQ01000001">
    <property type="protein sequence ID" value="GAT95754.1"/>
    <property type="molecule type" value="Genomic_DNA"/>
</dbReference>
<proteinExistence type="predicted"/>
<sequence length="400" mass="45587">MTFIIILLLCTLCCLAQNLTINIFHVGQADSQLLIFPSGYTVLIDLGENRDDFEPTNAKYVTKRLTELVPTKTIDVLVLTHIHLDHFGYPANQTGLWYFIEKSGFKVKKYVGRNIGTYDGNDISKCNKDTINWKYVGEYEQYNVDWICYAHTQQSQSYINNIRELADICSTSQIHPPDNNSSIQIVMTDAFTVKKQDGNLVANDWHDTKDAPSENDYSISLRIQYGEFVYFTGGDLDGSQDFAWGNEISNAEEKIEKIVGAVDVYRVNHHGDYHSSSKSFLEEMKPTASIISCGDHNRYGLPHQQAMDRLSLYSKTVYLTEDCNSNITNMFDNVHIMNEDVIITIPFGTDYYEIHDPIRNYAKVFKIKQNKEAPKDCYSLFDNGTSLVFLGLCLLLLLSI</sequence>
<accession>A0A5K1VEG4</accession>
<dbReference type="SUPFAM" id="SSF56281">
    <property type="entry name" value="Metallo-hydrolase/oxidoreductase"/>
    <property type="match status" value="1"/>
</dbReference>
<dbReference type="VEuPathDB" id="AmoebaDB:EHI_086190"/>
<evidence type="ECO:0000256" key="1">
    <source>
        <dbReference type="SAM" id="SignalP"/>
    </source>
</evidence>
<name>A0A5K1VEG4_ENTHI</name>
<feature type="chain" id="PRO_5023864976" evidence="1">
    <location>
        <begin position="17"/>
        <end position="400"/>
    </location>
</feature>
<dbReference type="VEuPathDB" id="AmoebaDB:KM1_018370"/>
<dbReference type="VEuPathDB" id="AmoebaDB:EHI5A_017920"/>
<evidence type="ECO:0000313" key="3">
    <source>
        <dbReference type="Proteomes" id="UP000078387"/>
    </source>
</evidence>
<dbReference type="PANTHER" id="PTHR30619">
    <property type="entry name" value="DNA INTERNALIZATION/COMPETENCE PROTEIN COMEC/REC2"/>
    <property type="match status" value="1"/>
</dbReference>
<keyword evidence="1" id="KW-0732">Signal</keyword>
<dbReference type="VEuPathDB" id="AmoebaDB:EHI7A_007470"/>
<dbReference type="InterPro" id="IPR052159">
    <property type="entry name" value="Competence_DNA_uptake"/>
</dbReference>
<protein>
    <submittedName>
        <fullName evidence="2">Competence protein comec putative</fullName>
    </submittedName>
</protein>
<dbReference type="InterPro" id="IPR036866">
    <property type="entry name" value="RibonucZ/Hydroxyglut_hydro"/>
</dbReference>
<dbReference type="AlphaFoldDB" id="A0A5K1VEG4"/>
<reference evidence="2 3" key="1">
    <citation type="submission" date="2016-05" db="EMBL/GenBank/DDBJ databases">
        <title>First whole genome sequencing of Entamoeba histolytica HM1:IMSS-clone-6.</title>
        <authorList>
            <person name="Mukherjee Avik.K."/>
            <person name="Izumyama S."/>
            <person name="Nakada-Tsukui K."/>
            <person name="Nozaki T."/>
        </authorList>
    </citation>
    <scope>NUCLEOTIDE SEQUENCE [LARGE SCALE GENOMIC DNA]</scope>
    <source>
        <strain evidence="2 3">HM1:IMSS clone 6</strain>
    </source>
</reference>
<dbReference type="VEuPathDB" id="AmoebaDB:EHI8A_067900"/>
<dbReference type="Proteomes" id="UP000078387">
    <property type="component" value="Unassembled WGS sequence"/>
</dbReference>
<evidence type="ECO:0000313" key="2">
    <source>
        <dbReference type="EMBL" id="GAT95754.1"/>
    </source>
</evidence>
<organism evidence="2 3">
    <name type="scientific">Entamoeba histolytica</name>
    <dbReference type="NCBI Taxonomy" id="5759"/>
    <lineage>
        <taxon>Eukaryota</taxon>
        <taxon>Amoebozoa</taxon>
        <taxon>Evosea</taxon>
        <taxon>Archamoebae</taxon>
        <taxon>Mastigamoebida</taxon>
        <taxon>Entamoebidae</taxon>
        <taxon>Entamoeba</taxon>
    </lineage>
</organism>
<feature type="signal peptide" evidence="1">
    <location>
        <begin position="1"/>
        <end position="16"/>
    </location>
</feature>